<sequence>MRLSARFLAFPALFIALSGCGGGSASLNPTTWFSSPGPKGVAVVPEGGFSQDLDGRFLVNQVTELKVLETSGGVILSTKGLPPRLGYWDADLVAQNDGKPVNGVLIYDFRISEPAQHTNTGIPQQREVYVGQFISDHALRDVRSIQVKGAGNTMSARR</sequence>
<keyword evidence="3" id="KW-1185">Reference proteome</keyword>
<protein>
    <recommendedName>
        <fullName evidence="4">DUF3576 domain-containing protein</fullName>
    </recommendedName>
</protein>
<dbReference type="RefSeq" id="WP_271054659.1">
    <property type="nucleotide sequence ID" value="NZ_JAQIIO010000006.1"/>
</dbReference>
<evidence type="ECO:0000313" key="2">
    <source>
        <dbReference type="EMBL" id="MDA5094955.1"/>
    </source>
</evidence>
<feature type="chain" id="PRO_5046862172" description="DUF3576 domain-containing protein" evidence="1">
    <location>
        <begin position="19"/>
        <end position="158"/>
    </location>
</feature>
<dbReference type="EMBL" id="JAQIIO010000006">
    <property type="protein sequence ID" value="MDA5094955.1"/>
    <property type="molecule type" value="Genomic_DNA"/>
</dbReference>
<dbReference type="PROSITE" id="PS51257">
    <property type="entry name" value="PROKAR_LIPOPROTEIN"/>
    <property type="match status" value="1"/>
</dbReference>
<keyword evidence="1" id="KW-0732">Signal</keyword>
<gene>
    <name evidence="2" type="ORF">O2N63_12750</name>
</gene>
<organism evidence="2 3">
    <name type="scientific">Aliiroseovarius salicola</name>
    <dbReference type="NCBI Taxonomy" id="3009082"/>
    <lineage>
        <taxon>Bacteria</taxon>
        <taxon>Pseudomonadati</taxon>
        <taxon>Pseudomonadota</taxon>
        <taxon>Alphaproteobacteria</taxon>
        <taxon>Rhodobacterales</taxon>
        <taxon>Paracoccaceae</taxon>
        <taxon>Aliiroseovarius</taxon>
    </lineage>
</organism>
<accession>A0ABT4W383</accession>
<reference evidence="2 3" key="1">
    <citation type="submission" date="2023-01" db="EMBL/GenBank/DDBJ databases">
        <authorList>
            <person name="Yoon J.-W."/>
        </authorList>
    </citation>
    <scope>NUCLEOTIDE SEQUENCE [LARGE SCALE GENOMIC DNA]</scope>
    <source>
        <strain evidence="2 3">KMU-50</strain>
    </source>
</reference>
<evidence type="ECO:0008006" key="4">
    <source>
        <dbReference type="Google" id="ProtNLM"/>
    </source>
</evidence>
<evidence type="ECO:0000313" key="3">
    <source>
        <dbReference type="Proteomes" id="UP001528040"/>
    </source>
</evidence>
<comment type="caution">
    <text evidence="2">The sequence shown here is derived from an EMBL/GenBank/DDBJ whole genome shotgun (WGS) entry which is preliminary data.</text>
</comment>
<feature type="signal peptide" evidence="1">
    <location>
        <begin position="1"/>
        <end position="18"/>
    </location>
</feature>
<name>A0ABT4W383_9RHOB</name>
<dbReference type="Proteomes" id="UP001528040">
    <property type="component" value="Unassembled WGS sequence"/>
</dbReference>
<proteinExistence type="predicted"/>
<evidence type="ECO:0000256" key="1">
    <source>
        <dbReference type="SAM" id="SignalP"/>
    </source>
</evidence>